<keyword evidence="3 5" id="KW-1133">Transmembrane helix</keyword>
<feature type="transmembrane region" description="Helical" evidence="5">
    <location>
        <begin position="69"/>
        <end position="88"/>
    </location>
</feature>
<dbReference type="GO" id="GO:0016020">
    <property type="term" value="C:membrane"/>
    <property type="evidence" value="ECO:0007669"/>
    <property type="project" value="UniProtKB-SubCell"/>
</dbReference>
<proteinExistence type="predicted"/>
<dbReference type="KEGG" id="njp:NEJAP_1249"/>
<keyword evidence="4 5" id="KW-0472">Membrane</keyword>
<evidence type="ECO:0000256" key="2">
    <source>
        <dbReference type="ARBA" id="ARBA00022692"/>
    </source>
</evidence>
<evidence type="ECO:0000256" key="4">
    <source>
        <dbReference type="ARBA" id="ARBA00023136"/>
    </source>
</evidence>
<evidence type="ECO:0000256" key="5">
    <source>
        <dbReference type="SAM" id="Phobius"/>
    </source>
</evidence>
<accession>A0A7R6PJ49</accession>
<organism evidence="6 7">
    <name type="scientific">Neptunomonas japonica JAMM 1380</name>
    <dbReference type="NCBI Taxonomy" id="1441457"/>
    <lineage>
        <taxon>Bacteria</taxon>
        <taxon>Pseudomonadati</taxon>
        <taxon>Pseudomonadota</taxon>
        <taxon>Gammaproteobacteria</taxon>
        <taxon>Oceanospirillales</taxon>
        <taxon>Oceanospirillaceae</taxon>
        <taxon>Neptunomonas</taxon>
    </lineage>
</organism>
<feature type="transmembrane region" description="Helical" evidence="5">
    <location>
        <begin position="170"/>
        <end position="190"/>
    </location>
</feature>
<dbReference type="Pfam" id="PF01758">
    <property type="entry name" value="SBF"/>
    <property type="match status" value="1"/>
</dbReference>
<reference evidence="6 7" key="1">
    <citation type="journal article" date="2008" name="Int. J. Syst. Evol. Microbiol.">
        <title>Neptunomonas japonica sp. nov., an Osedax japonicus symbiont-like bacterium isolated from sediment adjacent to sperm whale carcasses off Kagoshima, Japan.</title>
        <authorList>
            <person name="Miyazaki M."/>
            <person name="Nogi Y."/>
            <person name="Fujiwara Y."/>
            <person name="Kawato M."/>
            <person name="Kubokawa K."/>
            <person name="Horikoshi K."/>
        </authorList>
    </citation>
    <scope>NUCLEOTIDE SEQUENCE [LARGE SCALE GENOMIC DNA]</scope>
    <source>
        <strain evidence="6 7">JAMM 1380</strain>
    </source>
</reference>
<feature type="transmembrane region" description="Helical" evidence="5">
    <location>
        <begin position="232"/>
        <end position="255"/>
    </location>
</feature>
<evidence type="ECO:0000256" key="1">
    <source>
        <dbReference type="ARBA" id="ARBA00004141"/>
    </source>
</evidence>
<comment type="subcellular location">
    <subcellularLocation>
        <location evidence="1">Membrane</location>
        <topology evidence="1">Multi-pass membrane protein</topology>
    </subcellularLocation>
</comment>
<name>A0A7R6PJ49_9GAMM</name>
<dbReference type="Gene3D" id="1.20.1530.20">
    <property type="match status" value="1"/>
</dbReference>
<feature type="transmembrane region" description="Helical" evidence="5">
    <location>
        <begin position="202"/>
        <end position="220"/>
    </location>
</feature>
<gene>
    <name evidence="6" type="ORF">NEJAP_1249</name>
</gene>
<feature type="transmembrane region" description="Helical" evidence="5">
    <location>
        <begin position="38"/>
        <end position="63"/>
    </location>
</feature>
<dbReference type="Proteomes" id="UP000595332">
    <property type="component" value="Chromosome"/>
</dbReference>
<dbReference type="InterPro" id="IPR038770">
    <property type="entry name" value="Na+/solute_symporter_sf"/>
</dbReference>
<feature type="transmembrane region" description="Helical" evidence="5">
    <location>
        <begin position="261"/>
        <end position="285"/>
    </location>
</feature>
<keyword evidence="2 5" id="KW-0812">Transmembrane</keyword>
<dbReference type="AlphaFoldDB" id="A0A7R6PJ49"/>
<evidence type="ECO:0000313" key="6">
    <source>
        <dbReference type="EMBL" id="BBB29201.1"/>
    </source>
</evidence>
<protein>
    <submittedName>
        <fullName evidence="6">Bile acid:Na+ symporter, BASS family</fullName>
    </submittedName>
</protein>
<evidence type="ECO:0000256" key="3">
    <source>
        <dbReference type="ARBA" id="ARBA00022989"/>
    </source>
</evidence>
<feature type="transmembrane region" description="Helical" evidence="5">
    <location>
        <begin position="6"/>
        <end position="26"/>
    </location>
</feature>
<feature type="transmembrane region" description="Helical" evidence="5">
    <location>
        <begin position="132"/>
        <end position="158"/>
    </location>
</feature>
<feature type="transmembrane region" description="Helical" evidence="5">
    <location>
        <begin position="100"/>
        <end position="126"/>
    </location>
</feature>
<dbReference type="RefSeq" id="WP_201349824.1">
    <property type="nucleotide sequence ID" value="NZ_AP014546.1"/>
</dbReference>
<sequence length="299" mass="32029">MESTALTQVVLPLALFFIMLGIGLSLDVSNFLDLKSRPLAVVLGSVLQLVVLPLLGYSVVTLLNVPPAYAVGIMILTFAPGGATSNMISYLSRADTALSVSLTVIASVVTPFTLPLLSFMAVSHWLSLDTTVAFPIVLTIFKLLTIALLPVILGMWLNHKAPYFSAKLQLAVKWCSLLFMLAVVVGIVSGNKDKLSGMLVEVGPVIILLSFAAMLIGWWAGKLFRLPAKQGVTLAIETGIQNAGLALMITGAVLHNTEMSGVVLLYGVLMQVPAILLIVCCHWQWKQSAAVKNIKSFKL</sequence>
<keyword evidence="7" id="KW-1185">Reference proteome</keyword>
<dbReference type="InterPro" id="IPR002657">
    <property type="entry name" value="BilAc:Na_symport/Acr3"/>
</dbReference>
<dbReference type="EMBL" id="AP014546">
    <property type="protein sequence ID" value="BBB29201.1"/>
    <property type="molecule type" value="Genomic_DNA"/>
</dbReference>
<evidence type="ECO:0000313" key="7">
    <source>
        <dbReference type="Proteomes" id="UP000595332"/>
    </source>
</evidence>
<dbReference type="PANTHER" id="PTHR10361">
    <property type="entry name" value="SODIUM-BILE ACID COTRANSPORTER"/>
    <property type="match status" value="1"/>
</dbReference>
<dbReference type="PANTHER" id="PTHR10361:SF24">
    <property type="entry name" value="P3 PROTEIN"/>
    <property type="match status" value="1"/>
</dbReference>
<dbReference type="InterPro" id="IPR004710">
    <property type="entry name" value="Bilac:Na_transpt"/>
</dbReference>